<keyword evidence="3" id="KW-1185">Reference proteome</keyword>
<proteinExistence type="predicted"/>
<comment type="caution">
    <text evidence="2">The sequence shown here is derived from an EMBL/GenBank/DDBJ whole genome shotgun (WGS) entry which is preliminary data.</text>
</comment>
<protein>
    <submittedName>
        <fullName evidence="2">Uncharacterized protein</fullName>
    </submittedName>
</protein>
<feature type="region of interest" description="Disordered" evidence="1">
    <location>
        <begin position="1"/>
        <end position="143"/>
    </location>
</feature>
<gene>
    <name evidence="2" type="ORF">P7K49_012391</name>
</gene>
<dbReference type="EMBL" id="JASSZA010000005">
    <property type="protein sequence ID" value="KAK2112644.1"/>
    <property type="molecule type" value="Genomic_DNA"/>
</dbReference>
<name>A0ABQ9VUW9_SAGOE</name>
<evidence type="ECO:0000313" key="3">
    <source>
        <dbReference type="Proteomes" id="UP001266305"/>
    </source>
</evidence>
<dbReference type="Proteomes" id="UP001266305">
    <property type="component" value="Unassembled WGS sequence"/>
</dbReference>
<evidence type="ECO:0000313" key="2">
    <source>
        <dbReference type="EMBL" id="KAK2112644.1"/>
    </source>
</evidence>
<reference evidence="2 3" key="1">
    <citation type="submission" date="2023-05" db="EMBL/GenBank/DDBJ databases">
        <title>B98-5 Cell Line De Novo Hybrid Assembly: An Optical Mapping Approach.</title>
        <authorList>
            <person name="Kananen K."/>
            <person name="Auerbach J.A."/>
            <person name="Kautto E."/>
            <person name="Blachly J.S."/>
        </authorList>
    </citation>
    <scope>NUCLEOTIDE SEQUENCE [LARGE SCALE GENOMIC DNA]</scope>
    <source>
        <strain evidence="2">B95-8</strain>
        <tissue evidence="2">Cell line</tissue>
    </source>
</reference>
<feature type="compositionally biased region" description="Low complexity" evidence="1">
    <location>
        <begin position="60"/>
        <end position="73"/>
    </location>
</feature>
<accession>A0ABQ9VUW9</accession>
<sequence>MRWPEQPRTGTSRPEPQDYVSRRRAGRWLSGAGVNPGTLEPSTVSSGPGPDPRALRLNNPAASRCSCAPACPAEVAPDRHPDPARGSPSRAPTPAQIGSHALLVSGHPRVRPAEWLGSGDTPTCAAATRPGRPDAPGVRAGLG</sequence>
<organism evidence="2 3">
    <name type="scientific">Saguinus oedipus</name>
    <name type="common">Cotton-top tamarin</name>
    <name type="synonym">Oedipomidas oedipus</name>
    <dbReference type="NCBI Taxonomy" id="9490"/>
    <lineage>
        <taxon>Eukaryota</taxon>
        <taxon>Metazoa</taxon>
        <taxon>Chordata</taxon>
        <taxon>Craniata</taxon>
        <taxon>Vertebrata</taxon>
        <taxon>Euteleostomi</taxon>
        <taxon>Mammalia</taxon>
        <taxon>Eutheria</taxon>
        <taxon>Euarchontoglires</taxon>
        <taxon>Primates</taxon>
        <taxon>Haplorrhini</taxon>
        <taxon>Platyrrhini</taxon>
        <taxon>Cebidae</taxon>
        <taxon>Callitrichinae</taxon>
        <taxon>Saguinus</taxon>
    </lineage>
</organism>
<evidence type="ECO:0000256" key="1">
    <source>
        <dbReference type="SAM" id="MobiDB-lite"/>
    </source>
</evidence>